<feature type="domain" description="Fe2OG dioxygenase" evidence="7">
    <location>
        <begin position="211"/>
        <end position="306"/>
    </location>
</feature>
<dbReference type="GO" id="GO:0051213">
    <property type="term" value="F:dioxygenase activity"/>
    <property type="evidence" value="ECO:0007669"/>
    <property type="project" value="UniProtKB-ARBA"/>
</dbReference>
<comment type="similarity">
    <text evidence="2 6">Belongs to the iron/ascorbate-dependent oxidoreductase family.</text>
</comment>
<dbReference type="InterPro" id="IPR026992">
    <property type="entry name" value="DIOX_N"/>
</dbReference>
<dbReference type="PANTHER" id="PTHR10209">
    <property type="entry name" value="OXIDOREDUCTASE, 2OG-FE II OXYGENASE FAMILY PROTEIN"/>
    <property type="match status" value="1"/>
</dbReference>
<dbReference type="Pfam" id="PF14226">
    <property type="entry name" value="DIOX_N"/>
    <property type="match status" value="1"/>
</dbReference>
<evidence type="ECO:0000259" key="7">
    <source>
        <dbReference type="PROSITE" id="PS51471"/>
    </source>
</evidence>
<dbReference type="Araport" id="AT2G30840"/>
<evidence type="ECO:0000313" key="9">
    <source>
        <dbReference type="EMBL" id="ANM63102.1"/>
    </source>
</evidence>
<dbReference type="FunFam" id="2.60.120.330:FF:000005">
    <property type="entry name" value="1-aminocyclopropane-1-carboxylate oxidase homolog 1"/>
    <property type="match status" value="1"/>
</dbReference>
<keyword evidence="4 6" id="KW-0560">Oxidoreductase</keyword>
<name>A0A1P8B2L7_ARATH</name>
<dbReference type="SUPFAM" id="SSF51197">
    <property type="entry name" value="Clavaminate synthase-like"/>
    <property type="match status" value="1"/>
</dbReference>
<dbReference type="PANTHER" id="PTHR10209:SF811">
    <property type="entry name" value="2-OXOGLUTARATE (2OG) AND FE(II)-DEPENDENT OXYGENASE SUPERFAMILY PROTEIN"/>
    <property type="match status" value="1"/>
</dbReference>
<dbReference type="InterPro" id="IPR027443">
    <property type="entry name" value="IPNS-like_sf"/>
</dbReference>
<reference evidence="10" key="2">
    <citation type="journal article" date="2017" name="Plant J.">
        <title>Araport11: a complete reannotation of the Arabidopsis thaliana reference genome.</title>
        <authorList>
            <person name="Cheng C.Y."/>
            <person name="Krishnakumar V."/>
            <person name="Chan A.P."/>
            <person name="Thibaud-Nissen F."/>
            <person name="Schobel S."/>
            <person name="Town C.D."/>
        </authorList>
    </citation>
    <scope>GENOME REANNOTATION</scope>
    <source>
        <strain evidence="10">cv. Columbia</strain>
    </source>
</reference>
<evidence type="ECO:0000256" key="3">
    <source>
        <dbReference type="ARBA" id="ARBA00022723"/>
    </source>
</evidence>
<evidence type="ECO:0000313" key="10">
    <source>
        <dbReference type="Proteomes" id="UP000006548"/>
    </source>
</evidence>
<dbReference type="InterPro" id="IPR044861">
    <property type="entry name" value="IPNS-like_FE2OG_OXY"/>
</dbReference>
<dbReference type="TAIR" id="AT2G30840"/>
<organism evidence="9 10">
    <name type="scientific">Arabidopsis thaliana</name>
    <name type="common">Mouse-ear cress</name>
    <dbReference type="NCBI Taxonomy" id="3702"/>
    <lineage>
        <taxon>Eukaryota</taxon>
        <taxon>Viridiplantae</taxon>
        <taxon>Streptophyta</taxon>
        <taxon>Embryophyta</taxon>
        <taxon>Tracheophyta</taxon>
        <taxon>Spermatophyta</taxon>
        <taxon>Magnoliopsida</taxon>
        <taxon>eudicotyledons</taxon>
        <taxon>Gunneridae</taxon>
        <taxon>Pentapetalae</taxon>
        <taxon>rosids</taxon>
        <taxon>malvids</taxon>
        <taxon>Brassicales</taxon>
        <taxon>Brassicaceae</taxon>
        <taxon>Camelineae</taxon>
        <taxon>Arabidopsis</taxon>
    </lineage>
</organism>
<gene>
    <name evidence="8 9" type="ordered locus">At2g30840</name>
    <name evidence="9" type="ORF">F7F1.5</name>
    <name evidence="9" type="ORF">F7F1_5</name>
</gene>
<dbReference type="GO" id="GO:0046872">
    <property type="term" value="F:metal ion binding"/>
    <property type="evidence" value="ECO:0007669"/>
    <property type="project" value="UniProtKB-KW"/>
</dbReference>
<dbReference type="PROSITE" id="PS51471">
    <property type="entry name" value="FE2OG_OXY"/>
    <property type="match status" value="1"/>
</dbReference>
<dbReference type="InterPro" id="IPR005123">
    <property type="entry name" value="Oxoglu/Fe-dep_dioxygenase_dom"/>
</dbReference>
<evidence type="ECO:0000256" key="2">
    <source>
        <dbReference type="ARBA" id="ARBA00008056"/>
    </source>
</evidence>
<dbReference type="Pfam" id="PF03171">
    <property type="entry name" value="2OG-FeII_Oxy"/>
    <property type="match status" value="1"/>
</dbReference>
<dbReference type="SMR" id="A0A1P8B2L7"/>
<dbReference type="AlphaFoldDB" id="A0A1P8B2L7"/>
<dbReference type="GeneID" id="817635"/>
<dbReference type="EMBL" id="CP002685">
    <property type="protein sequence ID" value="ANM63102.1"/>
    <property type="molecule type" value="Genomic_DNA"/>
</dbReference>
<evidence type="ECO:0000256" key="6">
    <source>
        <dbReference type="RuleBase" id="RU003682"/>
    </source>
</evidence>
<evidence type="ECO:0000256" key="1">
    <source>
        <dbReference type="ARBA" id="ARBA00001962"/>
    </source>
</evidence>
<evidence type="ECO:0007829" key="12">
    <source>
        <dbReference type="ProteomicsDB" id="A0A1P8B2L7"/>
    </source>
</evidence>
<evidence type="ECO:0000256" key="5">
    <source>
        <dbReference type="ARBA" id="ARBA00023004"/>
    </source>
</evidence>
<comment type="cofactor">
    <cofactor evidence="1">
        <name>Fe cation</name>
        <dbReference type="ChEBI" id="CHEBI:24875"/>
    </cofactor>
</comment>
<keyword evidence="5 6" id="KW-0408">Iron</keyword>
<dbReference type="Gene3D" id="2.60.120.330">
    <property type="entry name" value="B-lactam Antibiotic, Isopenicillin N Synthase, Chain"/>
    <property type="match status" value="1"/>
</dbReference>
<reference evidence="9 10" key="1">
    <citation type="journal article" date="1999" name="Nature">
        <title>Sequence and analysis of chromosome 2 of the plant Arabidopsis thaliana.</title>
        <authorList>
            <person name="Lin X."/>
            <person name="Kaul S."/>
            <person name="Rounsley S."/>
            <person name="Shea T.P."/>
            <person name="Benito M.I."/>
            <person name="Town C.D."/>
            <person name="Fujii C.Y."/>
            <person name="Mason T."/>
            <person name="Bowman C.L."/>
            <person name="Barnstead M."/>
            <person name="Feldblyum T.V."/>
            <person name="Buell C.R."/>
            <person name="Ketchum K.A."/>
            <person name="Lee J."/>
            <person name="Ronning C.M."/>
            <person name="Koo H.L."/>
            <person name="Moffat K.S."/>
            <person name="Cronin L.A."/>
            <person name="Shen M."/>
            <person name="Pai G."/>
            <person name="Van Aken S."/>
            <person name="Umayam L."/>
            <person name="Tallon L.J."/>
            <person name="Gill J.E."/>
            <person name="Adams M.D."/>
            <person name="Carrera A.J."/>
            <person name="Creasy T.H."/>
            <person name="Goodman H.M."/>
            <person name="Somerville C.R."/>
            <person name="Copenhaver G.P."/>
            <person name="Preuss D."/>
            <person name="Nierman W.C."/>
            <person name="White O."/>
            <person name="Eisen J.A."/>
            <person name="Salzberg S.L."/>
            <person name="Fraser C.M."/>
            <person name="Venter J.C."/>
        </authorList>
    </citation>
    <scope>NUCLEOTIDE SEQUENCE [LARGE SCALE GENOMIC DNA]</scope>
    <source>
        <strain evidence="10">cv. Columbia</strain>
    </source>
</reference>
<evidence type="ECO:0000313" key="8">
    <source>
        <dbReference type="Araport" id="AT2G30840"/>
    </source>
</evidence>
<protein>
    <submittedName>
        <fullName evidence="9">2-oxoglutarate (2OG) and Fe(II)-dependent oxygenase superfamily protein</fullName>
    </submittedName>
</protein>
<evidence type="ECO:0007829" key="11">
    <source>
        <dbReference type="PeptideAtlas" id="A0A1P8B2L7"/>
    </source>
</evidence>
<dbReference type="ExpressionAtlas" id="A0A1P8B2L7">
    <property type="expression patterns" value="baseline and differential"/>
</dbReference>
<dbReference type="ProteomicsDB" id="214604"/>
<sequence>MEATYDRASEVKAFDELKIGVKGLLDAGVTQIPRIFHHPHLNLTDSNLLLSSTTMVIPTIDLKGGVFDEYTVTRESVIAMIRDAVERFGFFQVINHGISNDVMEKMKDGIRGFHEQDSDVRKKFYTRDVTKTVKYNSNFDLYSSPSANWRDTLSCFMAPDVPETEDLPDICGEIMLEYAKRVMKLGELIFELLSEALGLNPNHLKEMDCTKGLLMLSHYYPPCPEPGLTFGTSPHSDRSFLTILLQDHIGGLQVRQNGYWVDVPPVPGALLVNLGDLLQFVSVEHRVLANKGEKPRISVASFFVHPLPSLRVYGPIKELLSEQNLPKYRDTTVTEYTSHYMARGLYGNSVLLDFKI</sequence>
<dbReference type="GO" id="GO:0009815">
    <property type="term" value="F:1-aminocyclopropane-1-carboxylate oxidase activity"/>
    <property type="evidence" value="ECO:0000250"/>
    <property type="project" value="TAIR"/>
</dbReference>
<keyword evidence="11 12" id="KW-1267">Proteomics identification</keyword>
<accession>A0A1P8B2L7</accession>
<evidence type="ECO:0000256" key="4">
    <source>
        <dbReference type="ARBA" id="ARBA00023002"/>
    </source>
</evidence>
<proteinExistence type="evidence at protein level"/>
<keyword evidence="3 6" id="KW-0479">Metal-binding</keyword>
<keyword evidence="10" id="KW-1185">Reference proteome</keyword>
<dbReference type="Proteomes" id="UP000006548">
    <property type="component" value="Chromosome 2"/>
</dbReference>